<keyword evidence="3" id="KW-1185">Reference proteome</keyword>
<evidence type="ECO:0000313" key="3">
    <source>
        <dbReference type="Proteomes" id="UP000230233"/>
    </source>
</evidence>
<dbReference type="InterPro" id="IPR013087">
    <property type="entry name" value="Znf_C2H2_type"/>
</dbReference>
<name>A0A2G5TS71_9PELO</name>
<dbReference type="Gene3D" id="3.30.160.60">
    <property type="entry name" value="Classic Zinc Finger"/>
    <property type="match status" value="1"/>
</dbReference>
<dbReference type="PROSITE" id="PS00028">
    <property type="entry name" value="ZINC_FINGER_C2H2_1"/>
    <property type="match status" value="1"/>
</dbReference>
<dbReference type="OrthoDB" id="3437960at2759"/>
<organism evidence="2 3">
    <name type="scientific">Caenorhabditis nigoni</name>
    <dbReference type="NCBI Taxonomy" id="1611254"/>
    <lineage>
        <taxon>Eukaryota</taxon>
        <taxon>Metazoa</taxon>
        <taxon>Ecdysozoa</taxon>
        <taxon>Nematoda</taxon>
        <taxon>Chromadorea</taxon>
        <taxon>Rhabditida</taxon>
        <taxon>Rhabditina</taxon>
        <taxon>Rhabditomorpha</taxon>
        <taxon>Rhabditoidea</taxon>
        <taxon>Rhabditidae</taxon>
        <taxon>Peloderinae</taxon>
        <taxon>Caenorhabditis</taxon>
    </lineage>
</organism>
<dbReference type="AlphaFoldDB" id="A0A2G5TS71"/>
<dbReference type="Proteomes" id="UP000230233">
    <property type="component" value="Chromosome V"/>
</dbReference>
<dbReference type="SUPFAM" id="SSF57667">
    <property type="entry name" value="beta-beta-alpha zinc fingers"/>
    <property type="match status" value="1"/>
</dbReference>
<reference evidence="3" key="1">
    <citation type="submission" date="2017-10" db="EMBL/GenBank/DDBJ databases">
        <title>Rapid genome shrinkage in a self-fertile nematode reveals novel sperm competition proteins.</title>
        <authorList>
            <person name="Yin D."/>
            <person name="Schwarz E.M."/>
            <person name="Thomas C.G."/>
            <person name="Felde R.L."/>
            <person name="Korf I.F."/>
            <person name="Cutter A.D."/>
            <person name="Schartner C.M."/>
            <person name="Ralston E.J."/>
            <person name="Meyer B.J."/>
            <person name="Haag E.S."/>
        </authorList>
    </citation>
    <scope>NUCLEOTIDE SEQUENCE [LARGE SCALE GENOMIC DNA]</scope>
    <source>
        <strain evidence="3">JU1422</strain>
    </source>
</reference>
<gene>
    <name evidence="2" type="primary">Cnig_chr_V.g21457</name>
    <name evidence="2" type="ORF">B9Z55_021457</name>
</gene>
<proteinExistence type="predicted"/>
<protein>
    <recommendedName>
        <fullName evidence="1">C2H2-type domain-containing protein</fullName>
    </recommendedName>
</protein>
<feature type="domain" description="C2H2-type" evidence="1">
    <location>
        <begin position="162"/>
        <end position="183"/>
    </location>
</feature>
<evidence type="ECO:0000259" key="1">
    <source>
        <dbReference type="PROSITE" id="PS00028"/>
    </source>
</evidence>
<sequence length="225" mass="25927">MNGIVIVVKPPSEDAFNKLMTFLLENHLAFSVRHSEPIEETPMSSQSSGNIDFSAAETTKILPNGGEISDNLADNELRIPKEEPQWEIMESQEPDDVPLAHIAHIKYETETSYNSEIPPKDYKDFGRKSLTCQVCGKKILKTKGSSRKQHALHHLKLKTWKCTVCNRSLSHSDSGRYHFRSMHRDVPYTRLVETISDEERRQIDEMQIECFPSKPIYEKRQQNNQ</sequence>
<comment type="caution">
    <text evidence="2">The sequence shown here is derived from an EMBL/GenBank/DDBJ whole genome shotgun (WGS) entry which is preliminary data.</text>
</comment>
<evidence type="ECO:0000313" key="2">
    <source>
        <dbReference type="EMBL" id="PIC30098.1"/>
    </source>
</evidence>
<dbReference type="InterPro" id="IPR036236">
    <property type="entry name" value="Znf_C2H2_sf"/>
</dbReference>
<dbReference type="EMBL" id="PDUG01000005">
    <property type="protein sequence ID" value="PIC30098.1"/>
    <property type="molecule type" value="Genomic_DNA"/>
</dbReference>
<accession>A0A2G5TS71</accession>